<organism evidence="2">
    <name type="scientific">Amphimedon queenslandica</name>
    <name type="common">Sponge</name>
    <dbReference type="NCBI Taxonomy" id="400682"/>
    <lineage>
        <taxon>Eukaryota</taxon>
        <taxon>Metazoa</taxon>
        <taxon>Porifera</taxon>
        <taxon>Demospongiae</taxon>
        <taxon>Heteroscleromorpha</taxon>
        <taxon>Haplosclerida</taxon>
        <taxon>Niphatidae</taxon>
        <taxon>Amphimedon</taxon>
    </lineage>
</organism>
<feature type="compositionally biased region" description="Basic and acidic residues" evidence="1">
    <location>
        <begin position="193"/>
        <end position="202"/>
    </location>
</feature>
<accession>A0A1X7UTC5</accession>
<reference evidence="2" key="1">
    <citation type="submission" date="2017-05" db="UniProtKB">
        <authorList>
            <consortium name="EnsemblMetazoa"/>
        </authorList>
    </citation>
    <scope>IDENTIFICATION</scope>
</reference>
<feature type="region of interest" description="Disordered" evidence="1">
    <location>
        <begin position="190"/>
        <end position="216"/>
    </location>
</feature>
<dbReference type="eggNOG" id="KOG0017">
    <property type="taxonomic scope" value="Eukaryota"/>
</dbReference>
<dbReference type="EnsemblMetazoa" id="Aqu2.1.30921_001">
    <property type="protein sequence ID" value="Aqu2.1.30921_001"/>
    <property type="gene ID" value="Aqu2.1.30921"/>
</dbReference>
<dbReference type="InParanoid" id="A0A1X7UTC5"/>
<evidence type="ECO:0000256" key="1">
    <source>
        <dbReference type="SAM" id="MobiDB-lite"/>
    </source>
</evidence>
<protein>
    <submittedName>
        <fullName evidence="2">Uncharacterized protein</fullName>
    </submittedName>
</protein>
<name>A0A1X7UTC5_AMPQE</name>
<proteinExistence type="predicted"/>
<dbReference type="AlphaFoldDB" id="A0A1X7UTC5"/>
<sequence>MNDASSNPAKLSEHSKSAVAVSFTKPLLNEDRKRLRKMFLTPDLPETKCPRLDSVFKSTAVKKDAKDTDSEFTCLQAFIHDPAAPLLAMLKDVKQDGEELSTEQFKAALTTAIQLLGNASAQVSHLRRRKILKAINPEIQDLAEEDIFSNSVPYLFGKDFEPKMKNRAESLKILLPNPLKTNSFFDQAVPLSPKEKAARQTEEGSLGGQKRASRPC</sequence>
<evidence type="ECO:0000313" key="2">
    <source>
        <dbReference type="EnsemblMetazoa" id="Aqu2.1.30921_001"/>
    </source>
</evidence>